<reference evidence="3 4" key="1">
    <citation type="submission" date="2019-01" db="EMBL/GenBank/DDBJ databases">
        <authorList>
            <person name="Chen W.-M."/>
        </authorList>
    </citation>
    <scope>NUCLEOTIDE SEQUENCE [LARGE SCALE GENOMIC DNA]</scope>
    <source>
        <strain evidence="3 4">CCP-7</strain>
    </source>
</reference>
<dbReference type="AlphaFoldDB" id="A0A437M0I6"/>
<protein>
    <submittedName>
        <fullName evidence="3">Phosphatase PAP2 family protein</fullName>
    </submittedName>
</protein>
<feature type="transmembrane region" description="Helical" evidence="1">
    <location>
        <begin position="43"/>
        <end position="71"/>
    </location>
</feature>
<keyword evidence="1" id="KW-1133">Transmembrane helix</keyword>
<sequence length="201" mass="21342">MMHRIILWPGLMLLLAGLALWGGHQPWEVPLAALLHAHPDARLLPAIVAVTRLGGAAAMIPFALAVVGFLLARGARPAALWLFAVIASGRIVVELLKEVIGRVRPDVTGHLVEVSSASFPSSHAAGSMLTVAAMLVLFRPSAALAVVCLMWPIAVGVSRLLLGVHWPGDVLAGWGFALVWTALAAMRFPPPTLSNRRFRVG</sequence>
<proteinExistence type="predicted"/>
<dbReference type="RefSeq" id="WP_127745215.1">
    <property type="nucleotide sequence ID" value="NZ_SACN01000002.1"/>
</dbReference>
<name>A0A437M0I6_9SPHN</name>
<dbReference type="EMBL" id="SACN01000002">
    <property type="protein sequence ID" value="RVT91201.1"/>
    <property type="molecule type" value="Genomic_DNA"/>
</dbReference>
<dbReference type="SUPFAM" id="SSF48317">
    <property type="entry name" value="Acid phosphatase/Vanadium-dependent haloperoxidase"/>
    <property type="match status" value="1"/>
</dbReference>
<dbReference type="Proteomes" id="UP000282971">
    <property type="component" value="Unassembled WGS sequence"/>
</dbReference>
<keyword evidence="1" id="KW-0472">Membrane</keyword>
<comment type="caution">
    <text evidence="3">The sequence shown here is derived from an EMBL/GenBank/DDBJ whole genome shotgun (WGS) entry which is preliminary data.</text>
</comment>
<dbReference type="CDD" id="cd03392">
    <property type="entry name" value="PAP2_like_2"/>
    <property type="match status" value="1"/>
</dbReference>
<dbReference type="Pfam" id="PF01569">
    <property type="entry name" value="PAP2"/>
    <property type="match status" value="1"/>
</dbReference>
<accession>A0A437M0I6</accession>
<keyword evidence="1" id="KW-0812">Transmembrane</keyword>
<feature type="transmembrane region" description="Helical" evidence="1">
    <location>
        <begin position="144"/>
        <end position="164"/>
    </location>
</feature>
<feature type="transmembrane region" description="Helical" evidence="1">
    <location>
        <begin position="170"/>
        <end position="189"/>
    </location>
</feature>
<dbReference type="PANTHER" id="PTHR14969:SF13">
    <property type="entry name" value="AT30094P"/>
    <property type="match status" value="1"/>
</dbReference>
<evidence type="ECO:0000313" key="4">
    <source>
        <dbReference type="Proteomes" id="UP000282971"/>
    </source>
</evidence>
<dbReference type="InterPro" id="IPR036938">
    <property type="entry name" value="PAP2/HPO_sf"/>
</dbReference>
<dbReference type="OrthoDB" id="9801622at2"/>
<evidence type="ECO:0000313" key="3">
    <source>
        <dbReference type="EMBL" id="RVT91201.1"/>
    </source>
</evidence>
<dbReference type="SMART" id="SM00014">
    <property type="entry name" value="acidPPc"/>
    <property type="match status" value="1"/>
</dbReference>
<dbReference type="PANTHER" id="PTHR14969">
    <property type="entry name" value="SPHINGOSINE-1-PHOSPHATE PHOSPHOHYDROLASE"/>
    <property type="match status" value="1"/>
</dbReference>
<evidence type="ECO:0000259" key="2">
    <source>
        <dbReference type="SMART" id="SM00014"/>
    </source>
</evidence>
<gene>
    <name evidence="3" type="ORF">EOD43_16955</name>
</gene>
<dbReference type="Gene3D" id="1.20.144.10">
    <property type="entry name" value="Phosphatidic acid phosphatase type 2/haloperoxidase"/>
    <property type="match status" value="2"/>
</dbReference>
<evidence type="ECO:0000256" key="1">
    <source>
        <dbReference type="SAM" id="Phobius"/>
    </source>
</evidence>
<keyword evidence="4" id="KW-1185">Reference proteome</keyword>
<feature type="domain" description="Phosphatidic acid phosphatase type 2/haloperoxidase" evidence="2">
    <location>
        <begin position="75"/>
        <end position="185"/>
    </location>
</feature>
<organism evidence="3 4">
    <name type="scientific">Sphingomonas crocodyli</name>
    <dbReference type="NCBI Taxonomy" id="1979270"/>
    <lineage>
        <taxon>Bacteria</taxon>
        <taxon>Pseudomonadati</taxon>
        <taxon>Pseudomonadota</taxon>
        <taxon>Alphaproteobacteria</taxon>
        <taxon>Sphingomonadales</taxon>
        <taxon>Sphingomonadaceae</taxon>
        <taxon>Sphingomonas</taxon>
    </lineage>
</organism>
<dbReference type="InterPro" id="IPR000326">
    <property type="entry name" value="PAP2/HPO"/>
</dbReference>